<dbReference type="SMART" id="SM00091">
    <property type="entry name" value="PAS"/>
    <property type="match status" value="2"/>
</dbReference>
<feature type="transmembrane region" description="Helical" evidence="17">
    <location>
        <begin position="151"/>
        <end position="175"/>
    </location>
</feature>
<dbReference type="Gene3D" id="1.20.120.160">
    <property type="entry name" value="HPT domain"/>
    <property type="match status" value="1"/>
</dbReference>
<dbReference type="InterPro" id="IPR035965">
    <property type="entry name" value="PAS-like_dom_sf"/>
</dbReference>
<dbReference type="NCBIfam" id="TIGR00229">
    <property type="entry name" value="sensory_box"/>
    <property type="match status" value="2"/>
</dbReference>
<dbReference type="Gene3D" id="3.30.450.20">
    <property type="entry name" value="PAS domain"/>
    <property type="match status" value="2"/>
</dbReference>
<feature type="transmembrane region" description="Helical" evidence="17">
    <location>
        <begin position="55"/>
        <end position="80"/>
    </location>
</feature>
<evidence type="ECO:0000259" key="23">
    <source>
        <dbReference type="PROSITE" id="PS50924"/>
    </source>
</evidence>
<comment type="catalytic activity">
    <reaction evidence="1">
        <text>ATP + protein L-histidine = ADP + protein N-phospho-L-histidine.</text>
        <dbReference type="EC" id="2.7.13.3"/>
    </reaction>
</comment>
<dbReference type="InterPro" id="IPR003661">
    <property type="entry name" value="HisK_dim/P_dom"/>
</dbReference>
<keyword evidence="6 16" id="KW-0597">Phosphoprotein</keyword>
<dbReference type="Proteomes" id="UP000470213">
    <property type="component" value="Unassembled WGS sequence"/>
</dbReference>
<dbReference type="InterPro" id="IPR008207">
    <property type="entry name" value="Sig_transdc_His_kin_Hpt_dom"/>
</dbReference>
<dbReference type="PRINTS" id="PR00344">
    <property type="entry name" value="BCTRLSENSOR"/>
</dbReference>
<evidence type="ECO:0000256" key="4">
    <source>
        <dbReference type="ARBA" id="ARBA00022475"/>
    </source>
</evidence>
<accession>A0A7X5LL24</accession>
<comment type="caution">
    <text evidence="24">The sequence shown here is derived from an EMBL/GenBank/DDBJ whole genome shotgun (WGS) entry which is preliminary data.</text>
</comment>
<dbReference type="InterPro" id="IPR001789">
    <property type="entry name" value="Sig_transdc_resp-reg_receiver"/>
</dbReference>
<evidence type="ECO:0000259" key="19">
    <source>
        <dbReference type="PROSITE" id="PS50110"/>
    </source>
</evidence>
<dbReference type="CDD" id="cd17546">
    <property type="entry name" value="REC_hyHK_CKI1_RcsC-like"/>
    <property type="match status" value="1"/>
</dbReference>
<comment type="subcellular location">
    <subcellularLocation>
        <location evidence="2">Cell inner membrane</location>
        <topology evidence="2">Multi-pass membrane protein</topology>
    </subcellularLocation>
</comment>
<feature type="domain" description="PAS" evidence="20">
    <location>
        <begin position="267"/>
        <end position="339"/>
    </location>
</feature>
<evidence type="ECO:0000259" key="22">
    <source>
        <dbReference type="PROSITE" id="PS50894"/>
    </source>
</evidence>
<name>A0A7X5LL24_9ALTE</name>
<dbReference type="RefSeq" id="WP_163084284.1">
    <property type="nucleotide sequence ID" value="NZ_JAAAWN010000005.1"/>
</dbReference>
<feature type="domain" description="PAS" evidence="20">
    <location>
        <begin position="414"/>
        <end position="462"/>
    </location>
</feature>
<keyword evidence="4" id="KW-1003">Cell membrane</keyword>
<dbReference type="CDD" id="cd16922">
    <property type="entry name" value="HATPase_EvgS-ArcB-TorS-like"/>
    <property type="match status" value="1"/>
</dbReference>
<dbReference type="Gene3D" id="3.40.50.2300">
    <property type="match status" value="1"/>
</dbReference>
<dbReference type="Pfam" id="PF02518">
    <property type="entry name" value="HATPase_c"/>
    <property type="match status" value="1"/>
</dbReference>
<dbReference type="PROSITE" id="PS50109">
    <property type="entry name" value="HIS_KIN"/>
    <property type="match status" value="1"/>
</dbReference>
<dbReference type="PROSITE" id="PS50894">
    <property type="entry name" value="HPT"/>
    <property type="match status" value="1"/>
</dbReference>
<dbReference type="AlphaFoldDB" id="A0A7X5LL24"/>
<dbReference type="InterPro" id="IPR005467">
    <property type="entry name" value="His_kinase_dom"/>
</dbReference>
<dbReference type="FunFam" id="3.30.565.10:FF:000010">
    <property type="entry name" value="Sensor histidine kinase RcsC"/>
    <property type="match status" value="1"/>
</dbReference>
<dbReference type="Gene3D" id="3.30.565.10">
    <property type="entry name" value="Histidine kinase-like ATPase, C-terminal domain"/>
    <property type="match status" value="1"/>
</dbReference>
<dbReference type="Pfam" id="PF03707">
    <property type="entry name" value="MHYT"/>
    <property type="match status" value="3"/>
</dbReference>
<dbReference type="SMART" id="SM00448">
    <property type="entry name" value="REC"/>
    <property type="match status" value="1"/>
</dbReference>
<feature type="transmembrane region" description="Helical" evidence="17">
    <location>
        <begin position="187"/>
        <end position="209"/>
    </location>
</feature>
<dbReference type="SUPFAM" id="SSF47384">
    <property type="entry name" value="Homodimeric domain of signal transducing histidine kinase"/>
    <property type="match status" value="1"/>
</dbReference>
<evidence type="ECO:0000256" key="1">
    <source>
        <dbReference type="ARBA" id="ARBA00000085"/>
    </source>
</evidence>
<dbReference type="Pfam" id="PF01627">
    <property type="entry name" value="Hpt"/>
    <property type="match status" value="1"/>
</dbReference>
<proteinExistence type="predicted"/>
<protein>
    <recommendedName>
        <fullName evidence="3">histidine kinase</fullName>
        <ecNumber evidence="3">2.7.13.3</ecNumber>
    </recommendedName>
</protein>
<dbReference type="SUPFAM" id="SSF47226">
    <property type="entry name" value="Histidine-containing phosphotransfer domain, HPT domain"/>
    <property type="match status" value="1"/>
</dbReference>
<evidence type="ECO:0000313" key="25">
    <source>
        <dbReference type="Proteomes" id="UP000470213"/>
    </source>
</evidence>
<dbReference type="PROSITE" id="PS50924">
    <property type="entry name" value="MHYT"/>
    <property type="match status" value="1"/>
</dbReference>
<dbReference type="PROSITE" id="PS50113">
    <property type="entry name" value="PAC"/>
    <property type="match status" value="1"/>
</dbReference>
<dbReference type="GO" id="GO:0009927">
    <property type="term" value="F:histidine phosphotransfer kinase activity"/>
    <property type="evidence" value="ECO:0007669"/>
    <property type="project" value="TreeGrafter"/>
</dbReference>
<keyword evidence="10" id="KW-0418">Kinase</keyword>
<dbReference type="PANTHER" id="PTHR43047">
    <property type="entry name" value="TWO-COMPONENT HISTIDINE PROTEIN KINASE"/>
    <property type="match status" value="1"/>
</dbReference>
<dbReference type="SUPFAM" id="SSF55874">
    <property type="entry name" value="ATPase domain of HSP90 chaperone/DNA topoisomerase II/histidine kinase"/>
    <property type="match status" value="1"/>
</dbReference>
<evidence type="ECO:0000256" key="12">
    <source>
        <dbReference type="ARBA" id="ARBA00022989"/>
    </source>
</evidence>
<dbReference type="InterPro" id="IPR011006">
    <property type="entry name" value="CheY-like_superfamily"/>
</dbReference>
<evidence type="ECO:0000256" key="15">
    <source>
        <dbReference type="PROSITE-ProRule" id="PRU00110"/>
    </source>
</evidence>
<feature type="transmembrane region" description="Helical" evidence="17">
    <location>
        <begin position="92"/>
        <end position="111"/>
    </location>
</feature>
<feature type="modified residue" description="4-aspartylphosphate" evidence="16">
    <location>
        <position position="825"/>
    </location>
</feature>
<evidence type="ECO:0000256" key="2">
    <source>
        <dbReference type="ARBA" id="ARBA00004429"/>
    </source>
</evidence>
<feature type="domain" description="Response regulatory" evidence="19">
    <location>
        <begin position="775"/>
        <end position="895"/>
    </location>
</feature>
<evidence type="ECO:0000256" key="8">
    <source>
        <dbReference type="ARBA" id="ARBA00022692"/>
    </source>
</evidence>
<dbReference type="SMART" id="SM00388">
    <property type="entry name" value="HisKA"/>
    <property type="match status" value="1"/>
</dbReference>
<evidence type="ECO:0000256" key="6">
    <source>
        <dbReference type="ARBA" id="ARBA00022553"/>
    </source>
</evidence>
<evidence type="ECO:0000256" key="5">
    <source>
        <dbReference type="ARBA" id="ARBA00022519"/>
    </source>
</evidence>
<evidence type="ECO:0000256" key="9">
    <source>
        <dbReference type="ARBA" id="ARBA00022741"/>
    </source>
</evidence>
<keyword evidence="13" id="KW-0902">Two-component regulatory system</keyword>
<feature type="modified residue" description="Phosphohistidine" evidence="15">
    <location>
        <position position="975"/>
    </location>
</feature>
<feature type="domain" description="MHYT" evidence="23">
    <location>
        <begin position="19"/>
        <end position="215"/>
    </location>
</feature>
<dbReference type="InterPro" id="IPR000700">
    <property type="entry name" value="PAS-assoc_C"/>
</dbReference>
<dbReference type="GO" id="GO:0005524">
    <property type="term" value="F:ATP binding"/>
    <property type="evidence" value="ECO:0007669"/>
    <property type="project" value="UniProtKB-KW"/>
</dbReference>
<dbReference type="InterPro" id="IPR036097">
    <property type="entry name" value="HisK_dim/P_sf"/>
</dbReference>
<dbReference type="PROSITE" id="PS50112">
    <property type="entry name" value="PAS"/>
    <property type="match status" value="2"/>
</dbReference>
<dbReference type="Pfam" id="PF00072">
    <property type="entry name" value="Response_reg"/>
    <property type="match status" value="1"/>
</dbReference>
<keyword evidence="8 17" id="KW-0812">Transmembrane</keyword>
<evidence type="ECO:0000256" key="11">
    <source>
        <dbReference type="ARBA" id="ARBA00022840"/>
    </source>
</evidence>
<evidence type="ECO:0000256" key="14">
    <source>
        <dbReference type="ARBA" id="ARBA00023136"/>
    </source>
</evidence>
<keyword evidence="12 17" id="KW-1133">Transmembrane helix</keyword>
<dbReference type="InterPro" id="IPR005330">
    <property type="entry name" value="MHYT_dom"/>
</dbReference>
<evidence type="ECO:0000259" key="18">
    <source>
        <dbReference type="PROSITE" id="PS50109"/>
    </source>
</evidence>
<dbReference type="GO" id="GO:0000155">
    <property type="term" value="F:phosphorelay sensor kinase activity"/>
    <property type="evidence" value="ECO:0007669"/>
    <property type="project" value="InterPro"/>
</dbReference>
<keyword evidence="9" id="KW-0547">Nucleotide-binding</keyword>
<evidence type="ECO:0000313" key="24">
    <source>
        <dbReference type="EMBL" id="NDV90700.1"/>
    </source>
</evidence>
<dbReference type="GO" id="GO:0005886">
    <property type="term" value="C:plasma membrane"/>
    <property type="evidence" value="ECO:0007669"/>
    <property type="project" value="UniProtKB-SubCell"/>
</dbReference>
<evidence type="ECO:0000256" key="3">
    <source>
        <dbReference type="ARBA" id="ARBA00012438"/>
    </source>
</evidence>
<evidence type="ECO:0000256" key="16">
    <source>
        <dbReference type="PROSITE-ProRule" id="PRU00169"/>
    </source>
</evidence>
<reference evidence="24 25" key="1">
    <citation type="submission" date="2020-01" db="EMBL/GenBank/DDBJ databases">
        <authorList>
            <person name="Chen J."/>
            <person name="Zhu S."/>
            <person name="Yang J."/>
        </authorList>
    </citation>
    <scope>NUCLEOTIDE SEQUENCE [LARGE SCALE GENOMIC DNA]</scope>
    <source>
        <strain evidence="24 25">345S023</strain>
    </source>
</reference>
<dbReference type="EMBL" id="JAAAWN010000005">
    <property type="protein sequence ID" value="NDV90700.1"/>
    <property type="molecule type" value="Genomic_DNA"/>
</dbReference>
<dbReference type="Pfam" id="PF00512">
    <property type="entry name" value="HisKA"/>
    <property type="match status" value="1"/>
</dbReference>
<dbReference type="Gene3D" id="1.10.287.130">
    <property type="match status" value="1"/>
</dbReference>
<dbReference type="FunFam" id="1.10.287.130:FF:000004">
    <property type="entry name" value="Ethylene receptor 1"/>
    <property type="match status" value="1"/>
</dbReference>
<dbReference type="InterPro" id="IPR001610">
    <property type="entry name" value="PAC"/>
</dbReference>
<keyword evidence="25" id="KW-1185">Reference proteome</keyword>
<keyword evidence="7" id="KW-0808">Transferase</keyword>
<dbReference type="SMART" id="SM00387">
    <property type="entry name" value="HATPase_c"/>
    <property type="match status" value="1"/>
</dbReference>
<dbReference type="InterPro" id="IPR003594">
    <property type="entry name" value="HATPase_dom"/>
</dbReference>
<feature type="transmembrane region" description="Helical" evidence="17">
    <location>
        <begin position="20"/>
        <end position="43"/>
    </location>
</feature>
<sequence length="1111" mass="122113">MILEYFDVGPEVTLLEGNYNYGLVCLSLIVAIFAAFMAFNVATEAANTQNRTRRNTLLFAGSFALGGGIWAMHFLGMLAFELCAPVTYDASITALSAIPGIGAAWVALSLMTKSRISFIQILAGGVLMGAGIGTMHYSGMAAMQMSPLLRYNVALFLLSIVVAVILAMMALWVKFRVSSQKDGGSNMSAALISAVVMGLAISGMHYTGMAAARFALPPGLEQSAQTGSISVYLALAVAMVTITLIAIVLGVTLLFRYKDVMLRALSSEEVQHAITDTAIDAILTLDDKGRIQTANPAVQEVLGYSPDELVGEPAGILIPDHRKHVYDDDFFTQRTVPVQQIIGTSREANVIHKNGEHIPVRIAIGYTKIHGKAIFVGFISDLRKRKAMENALRESEAKFRSFISNIPGMAYRCLNEKGWPMLFISDAVRDLTGYEADDFILPTPKMSFMELYHPDDLGELSKLNRVEGEFTLEYRIITKQGDVRWVIEKGVHITDEDGDTKFIDGFIADITARKEMEQQLTAAKEKAEDAAAARTTFLANMSHEIRTPMNAIIGFSDLLLTEEMPSEQHAHLSTINSSARSLLHLLNDILDSAKLDKGKLDLEYRDFTLREEVDNVISTFWLQAKRKNIALEVEVDDNVGEAYRGVPERIRQVLNNLIGNAVKFTATGSVKLRVTTDTEFVYFSVEDSGIGMSKEQVQRVFDAFSQADASMSRKYGGTGLGTTISKQLVELMGGNICAQSELGEGSKFTFRLPLTPAEPPKAEAKGQPLLLPSMHMLIVDDIAQNIDLLSLLLTRSGHQVTVARDGAEALDKMMDDATIDIVLMDLQMPVLDGLESAKQRRKYEAENNLAPLPIVALTASVLVQDRHAAIDAGMEGFANKPIDYPALTREIARVKGIQEKDVAPSAEVTAKRNKNTPTREANKVVDVDKALQLWGEREVHLHEVGRFITNSEEQVKNIISAIIEGDDKMAASLAHAMKGVAGNLSLTTLFTVCRNIEQSAKKNELNIVLVEPLRSAFNELTAWYSAQGQTEATTNDDHVNGEELICRLTKLCDSVNKNMLDENELEEIEAMPAGRFKEDVTAVLFDINDFEFENAEQKIQALINSINESYR</sequence>
<dbReference type="CDD" id="cd00082">
    <property type="entry name" value="HisKA"/>
    <property type="match status" value="1"/>
</dbReference>
<dbReference type="InterPro" id="IPR000014">
    <property type="entry name" value="PAS"/>
</dbReference>
<dbReference type="InterPro" id="IPR013655">
    <property type="entry name" value="PAS_fold_3"/>
</dbReference>
<evidence type="ECO:0000256" key="17">
    <source>
        <dbReference type="PROSITE-ProRule" id="PRU00244"/>
    </source>
</evidence>
<dbReference type="SMART" id="SM00086">
    <property type="entry name" value="PAC"/>
    <property type="match status" value="2"/>
</dbReference>
<dbReference type="InterPro" id="IPR004358">
    <property type="entry name" value="Sig_transdc_His_kin-like_C"/>
</dbReference>
<dbReference type="Pfam" id="PF13426">
    <property type="entry name" value="PAS_9"/>
    <property type="match status" value="1"/>
</dbReference>
<dbReference type="InterPro" id="IPR036641">
    <property type="entry name" value="HPT_dom_sf"/>
</dbReference>
<dbReference type="SUPFAM" id="SSF52172">
    <property type="entry name" value="CheY-like"/>
    <property type="match status" value="1"/>
</dbReference>
<feature type="domain" description="PAC" evidence="21">
    <location>
        <begin position="470"/>
        <end position="522"/>
    </location>
</feature>
<dbReference type="CDD" id="cd00130">
    <property type="entry name" value="PAS"/>
    <property type="match status" value="2"/>
</dbReference>
<dbReference type="SUPFAM" id="SSF55785">
    <property type="entry name" value="PYP-like sensor domain (PAS domain)"/>
    <property type="match status" value="2"/>
</dbReference>
<evidence type="ECO:0000256" key="7">
    <source>
        <dbReference type="ARBA" id="ARBA00022679"/>
    </source>
</evidence>
<evidence type="ECO:0000256" key="10">
    <source>
        <dbReference type="ARBA" id="ARBA00022777"/>
    </source>
</evidence>
<dbReference type="PROSITE" id="PS50110">
    <property type="entry name" value="RESPONSE_REGULATORY"/>
    <property type="match status" value="1"/>
</dbReference>
<feature type="domain" description="HPt" evidence="22">
    <location>
        <begin position="936"/>
        <end position="1027"/>
    </location>
</feature>
<feature type="transmembrane region" description="Helical" evidence="17">
    <location>
        <begin position="118"/>
        <end position="139"/>
    </location>
</feature>
<dbReference type="PANTHER" id="PTHR43047:SF72">
    <property type="entry name" value="OSMOSENSING HISTIDINE PROTEIN KINASE SLN1"/>
    <property type="match status" value="1"/>
</dbReference>
<keyword evidence="14 17" id="KW-0472">Membrane</keyword>
<gene>
    <name evidence="24" type="ORF">GTH32_05750</name>
</gene>
<organism evidence="24 25">
    <name type="scientific">Alteromonas profundi</name>
    <dbReference type="NCBI Taxonomy" id="2696062"/>
    <lineage>
        <taxon>Bacteria</taxon>
        <taxon>Pseudomonadati</taxon>
        <taxon>Pseudomonadota</taxon>
        <taxon>Gammaproteobacteria</taxon>
        <taxon>Alteromonadales</taxon>
        <taxon>Alteromonadaceae</taxon>
        <taxon>Alteromonas/Salinimonas group</taxon>
        <taxon>Alteromonas</taxon>
    </lineage>
</organism>
<feature type="domain" description="Histidine kinase" evidence="18">
    <location>
        <begin position="540"/>
        <end position="756"/>
    </location>
</feature>
<keyword evidence="11" id="KW-0067">ATP-binding</keyword>
<dbReference type="Pfam" id="PF08447">
    <property type="entry name" value="PAS_3"/>
    <property type="match status" value="1"/>
</dbReference>
<keyword evidence="5" id="KW-0997">Cell inner membrane</keyword>
<feature type="transmembrane region" description="Helical" evidence="17">
    <location>
        <begin position="229"/>
        <end position="255"/>
    </location>
</feature>
<evidence type="ECO:0000259" key="21">
    <source>
        <dbReference type="PROSITE" id="PS50113"/>
    </source>
</evidence>
<dbReference type="InterPro" id="IPR036890">
    <property type="entry name" value="HATPase_C_sf"/>
</dbReference>
<dbReference type="EC" id="2.7.13.3" evidence="3"/>
<evidence type="ECO:0000256" key="13">
    <source>
        <dbReference type="ARBA" id="ARBA00023012"/>
    </source>
</evidence>
<evidence type="ECO:0000259" key="20">
    <source>
        <dbReference type="PROSITE" id="PS50112"/>
    </source>
</evidence>